<gene>
    <name evidence="16" type="primary">Polb</name>
    <name evidence="16" type="ORF">SNAT2548_LOCUS3327</name>
</gene>
<evidence type="ECO:0000256" key="13">
    <source>
        <dbReference type="PROSITE-ProRule" id="PRU00023"/>
    </source>
</evidence>
<dbReference type="SMART" id="SM00248">
    <property type="entry name" value="ANK"/>
    <property type="match status" value="5"/>
</dbReference>
<dbReference type="GO" id="GO:0046872">
    <property type="term" value="F:metal ion binding"/>
    <property type="evidence" value="ECO:0007669"/>
    <property type="project" value="UniProtKB-KW"/>
</dbReference>
<keyword evidence="8" id="KW-0239">DNA-directed DNA polymerase</keyword>
<evidence type="ECO:0000256" key="2">
    <source>
        <dbReference type="ARBA" id="ARBA00004123"/>
    </source>
</evidence>
<evidence type="ECO:0000259" key="15">
    <source>
        <dbReference type="SMART" id="SM00483"/>
    </source>
</evidence>
<dbReference type="OrthoDB" id="424374at2759"/>
<dbReference type="PROSITE" id="PS00522">
    <property type="entry name" value="DNA_POLYMERASE_X"/>
    <property type="match status" value="1"/>
</dbReference>
<evidence type="ECO:0000256" key="9">
    <source>
        <dbReference type="ARBA" id="ARBA00023125"/>
    </source>
</evidence>
<keyword evidence="17" id="KW-1185">Reference proteome</keyword>
<keyword evidence="9" id="KW-0238">DNA-binding</keyword>
<dbReference type="GO" id="GO:0003887">
    <property type="term" value="F:DNA-directed DNA polymerase activity"/>
    <property type="evidence" value="ECO:0007669"/>
    <property type="project" value="UniProtKB-KW"/>
</dbReference>
<dbReference type="SMART" id="SM00483">
    <property type="entry name" value="POLXc"/>
    <property type="match status" value="1"/>
</dbReference>
<dbReference type="InterPro" id="IPR018944">
    <property type="entry name" value="DNA_pol_lambd_fingers_domain"/>
</dbReference>
<dbReference type="Gene3D" id="3.30.460.10">
    <property type="entry name" value="Beta Polymerase, domain 2"/>
    <property type="match status" value="1"/>
</dbReference>
<evidence type="ECO:0000256" key="8">
    <source>
        <dbReference type="ARBA" id="ARBA00022932"/>
    </source>
</evidence>
<reference evidence="16" key="1">
    <citation type="submission" date="2021-02" db="EMBL/GenBank/DDBJ databases">
        <authorList>
            <person name="Dougan E. K."/>
            <person name="Rhodes N."/>
            <person name="Thang M."/>
            <person name="Chan C."/>
        </authorList>
    </citation>
    <scope>NUCLEOTIDE SEQUENCE</scope>
</reference>
<dbReference type="InterPro" id="IPR002110">
    <property type="entry name" value="Ankyrin_rpt"/>
</dbReference>
<feature type="repeat" description="ANK" evidence="13">
    <location>
        <begin position="839"/>
        <end position="871"/>
    </location>
</feature>
<dbReference type="EMBL" id="CAJNDS010000202">
    <property type="protein sequence ID" value="CAE7027191.1"/>
    <property type="molecule type" value="Genomic_DNA"/>
</dbReference>
<dbReference type="PROSITE" id="PS50297">
    <property type="entry name" value="ANK_REP_REGION"/>
    <property type="match status" value="3"/>
</dbReference>
<dbReference type="SUPFAM" id="SSF81585">
    <property type="entry name" value="PsbU/PolX domain-like"/>
    <property type="match status" value="1"/>
</dbReference>
<dbReference type="Pfam" id="PF10391">
    <property type="entry name" value="DNA_pol_lambd_f"/>
    <property type="match status" value="1"/>
</dbReference>
<organism evidence="16 17">
    <name type="scientific">Symbiodinium natans</name>
    <dbReference type="NCBI Taxonomy" id="878477"/>
    <lineage>
        <taxon>Eukaryota</taxon>
        <taxon>Sar</taxon>
        <taxon>Alveolata</taxon>
        <taxon>Dinophyceae</taxon>
        <taxon>Suessiales</taxon>
        <taxon>Symbiodiniaceae</taxon>
        <taxon>Symbiodinium</taxon>
    </lineage>
</organism>
<feature type="repeat" description="ANK" evidence="13">
    <location>
        <begin position="872"/>
        <end position="904"/>
    </location>
</feature>
<keyword evidence="8" id="KW-0808">Transferase</keyword>
<evidence type="ECO:0000256" key="11">
    <source>
        <dbReference type="ARBA" id="ARBA00023242"/>
    </source>
</evidence>
<dbReference type="CDD" id="cd00141">
    <property type="entry name" value="NT_POLXc"/>
    <property type="match status" value="1"/>
</dbReference>
<dbReference type="PRINTS" id="PR00870">
    <property type="entry name" value="DNAPOLXBETA"/>
</dbReference>
<sequence>MSAVQKLRRDRFRSQAYAKAAQALRAHGEPIASGAQAKGIPGIGSGMANRIDVILATGELNELEELKKDSDVIALRELRSVWDLVLVEVHGIGAVRAAEFVERGIRSLAHLREASAKNQVHLDAAQVIGLRHCEEFMKRIPYAEMKEHHDKLEACRLSNPKLLLTVCGSYRRGRPDCGDIDVLISHPEYTTAKRDANAGGKLLHAFVESLKHAGYVTADLAFGNTKFMGVCRLSGEERLHRRLDIRCLPHDQYHFGLGPNEWAQRTLPEFLLMSMQDSSNRKKSIAATPWQKFELSIAEVQLEGEVNLIGKKDEPMFQFDIDLGMRVDVEKKVVDRPRNDDTDYWPGIAQIVHFDNENLKPPIITRLQELPEDVAPEVNWYLQEGMGRQFIWHGLARWHAYAVQKWLKQERPPTVEDPRECPLPAPSFPPFLAEARRRYEDEIRQILLNSDDEEEDDMNPSSFIDDQDVGLCLPAGPGQSHALMNWRMLSEAEGYPEYVSPPVSDDDDFDPSAPYEFSEGTFERKRKGAPPKMKKFGRYPFLPSMLAGLGGPSKDWLPPKEHAIGHPEWFQNTSKSVVPTNGVTHLDHILEKARKRREELAATSAYKLTAMRAADLCLAIENGDAMKAFAKLDHETASCPHPDTGRCAAHYCIAKDSHEMLRMVLEARADPDARDSFGQTALMMAAKQGDEESAKMLLEAGADATLTDSLNRTASEMVKVLQAQEEEENPLRHWREKMAGEPIPDDPAKKSKNLKALIDDRERPKKYGVLLLDALVQRDLRTAEAAMEAGADVNLPDDRGDAALLLIVKSKWKDSQGLQSRLVNKVFKAGASLDFQNLQGNSALHFASHRGSLELINVLLGLRANPRLTNSEGNTPLMYAAHSGHEEVCAALLEAAAPVDVKNRAGLTAQTMAERKGFKSCAALLHAYALAPKQGDEVKKVEAKRKDAKPQKLDFDYSKWDSLEREMREDEEEEQTTRMREASQAVRRPMAKFEDLGPEAFGLPADTPWPPDASTRKKGPFDYGHWDKIVDDIERQEKVLDRYDRLQKNPQYEYRDGQKMQVIF</sequence>
<evidence type="ECO:0000256" key="5">
    <source>
        <dbReference type="ARBA" id="ARBA00022723"/>
    </source>
</evidence>
<evidence type="ECO:0000256" key="14">
    <source>
        <dbReference type="SAM" id="MobiDB-lite"/>
    </source>
</evidence>
<evidence type="ECO:0000256" key="6">
    <source>
        <dbReference type="ARBA" id="ARBA00022763"/>
    </source>
</evidence>
<keyword evidence="10" id="KW-0234">DNA repair</keyword>
<dbReference type="InterPro" id="IPR036770">
    <property type="entry name" value="Ankyrin_rpt-contain_sf"/>
</dbReference>
<dbReference type="InterPro" id="IPR028207">
    <property type="entry name" value="DNA_pol_B_palm_palm"/>
</dbReference>
<dbReference type="Gene3D" id="1.10.150.110">
    <property type="entry name" value="DNA polymerase beta, N-terminal domain-like"/>
    <property type="match status" value="1"/>
</dbReference>
<dbReference type="Pfam" id="PF14716">
    <property type="entry name" value="HHH_8"/>
    <property type="match status" value="1"/>
</dbReference>
<evidence type="ECO:0000313" key="16">
    <source>
        <dbReference type="EMBL" id="CAE7027191.1"/>
    </source>
</evidence>
<dbReference type="Pfam" id="PF14792">
    <property type="entry name" value="DNA_pol_B_palm"/>
    <property type="match status" value="1"/>
</dbReference>
<feature type="repeat" description="ANK" evidence="13">
    <location>
        <begin position="677"/>
        <end position="709"/>
    </location>
</feature>
<protein>
    <recommendedName>
        <fullName evidence="3">DNA-directed DNA polymerase</fullName>
        <ecNumber evidence="3">2.7.7.7</ecNumber>
    </recommendedName>
</protein>
<dbReference type="SUPFAM" id="SSF47802">
    <property type="entry name" value="DNA polymerase beta, N-terminal domain-like"/>
    <property type="match status" value="1"/>
</dbReference>
<keyword evidence="5" id="KW-0479">Metal-binding</keyword>
<dbReference type="InterPro" id="IPR022312">
    <property type="entry name" value="DNA_pol_X"/>
</dbReference>
<name>A0A812I7B4_9DINO</name>
<feature type="region of interest" description="Disordered" evidence="14">
    <location>
        <begin position="1001"/>
        <end position="1021"/>
    </location>
</feature>
<evidence type="ECO:0000313" key="17">
    <source>
        <dbReference type="Proteomes" id="UP000604046"/>
    </source>
</evidence>
<comment type="subcellular location">
    <subcellularLocation>
        <location evidence="2">Nucleus</location>
    </subcellularLocation>
</comment>
<comment type="catalytic activity">
    <reaction evidence="12">
        <text>DNA(n) + a 2'-deoxyribonucleoside 5'-triphosphate = DNA(n+1) + diphosphate</text>
        <dbReference type="Rhea" id="RHEA:22508"/>
        <dbReference type="Rhea" id="RHEA-COMP:17339"/>
        <dbReference type="Rhea" id="RHEA-COMP:17340"/>
        <dbReference type="ChEBI" id="CHEBI:33019"/>
        <dbReference type="ChEBI" id="CHEBI:61560"/>
        <dbReference type="ChEBI" id="CHEBI:173112"/>
        <dbReference type="EC" id="2.7.7.7"/>
    </reaction>
</comment>
<proteinExistence type="predicted"/>
<dbReference type="PANTHER" id="PTHR11276">
    <property type="entry name" value="DNA POLYMERASE TYPE-X FAMILY MEMBER"/>
    <property type="match status" value="1"/>
</dbReference>
<dbReference type="InterPro" id="IPR010996">
    <property type="entry name" value="HHH_MUS81"/>
</dbReference>
<dbReference type="Pfam" id="PF12796">
    <property type="entry name" value="Ank_2"/>
    <property type="match status" value="2"/>
</dbReference>
<dbReference type="PROSITE" id="PS50088">
    <property type="entry name" value="ANK_REPEAT"/>
    <property type="match status" value="3"/>
</dbReference>
<keyword evidence="7" id="KW-0460">Magnesium</keyword>
<keyword evidence="6" id="KW-0227">DNA damage</keyword>
<dbReference type="Gene3D" id="1.10.150.20">
    <property type="entry name" value="5' to 3' exonuclease, C-terminal subdomain"/>
    <property type="match status" value="1"/>
</dbReference>
<evidence type="ECO:0000256" key="1">
    <source>
        <dbReference type="ARBA" id="ARBA00001946"/>
    </source>
</evidence>
<dbReference type="InterPro" id="IPR043519">
    <property type="entry name" value="NT_sf"/>
</dbReference>
<evidence type="ECO:0000256" key="4">
    <source>
        <dbReference type="ARBA" id="ARBA00022490"/>
    </source>
</evidence>
<keyword evidence="8" id="KW-0548">Nucleotidyltransferase</keyword>
<keyword evidence="13" id="KW-0040">ANK repeat</keyword>
<dbReference type="AlphaFoldDB" id="A0A812I7B4"/>
<feature type="domain" description="DNA-directed DNA polymerase X" evidence="15">
    <location>
        <begin position="1"/>
        <end position="339"/>
    </location>
</feature>
<evidence type="ECO:0000256" key="7">
    <source>
        <dbReference type="ARBA" id="ARBA00022842"/>
    </source>
</evidence>
<comment type="cofactor">
    <cofactor evidence="1">
        <name>Mg(2+)</name>
        <dbReference type="ChEBI" id="CHEBI:18420"/>
    </cofactor>
</comment>
<dbReference type="Proteomes" id="UP000604046">
    <property type="component" value="Unassembled WGS sequence"/>
</dbReference>
<evidence type="ECO:0000256" key="10">
    <source>
        <dbReference type="ARBA" id="ARBA00023204"/>
    </source>
</evidence>
<dbReference type="InterPro" id="IPR019843">
    <property type="entry name" value="DNA_pol-X_BS"/>
</dbReference>
<evidence type="ECO:0000256" key="12">
    <source>
        <dbReference type="ARBA" id="ARBA00049244"/>
    </source>
</evidence>
<dbReference type="InterPro" id="IPR002008">
    <property type="entry name" value="DNA_pol_X_beta-like"/>
</dbReference>
<dbReference type="GO" id="GO:0003677">
    <property type="term" value="F:DNA binding"/>
    <property type="evidence" value="ECO:0007669"/>
    <property type="project" value="UniProtKB-KW"/>
</dbReference>
<dbReference type="GO" id="GO:0005634">
    <property type="term" value="C:nucleus"/>
    <property type="evidence" value="ECO:0007669"/>
    <property type="project" value="UniProtKB-SubCell"/>
</dbReference>
<dbReference type="PRINTS" id="PR00869">
    <property type="entry name" value="DNAPOLX"/>
</dbReference>
<dbReference type="GO" id="GO:0006284">
    <property type="term" value="P:base-excision repair"/>
    <property type="evidence" value="ECO:0007669"/>
    <property type="project" value="TreeGrafter"/>
</dbReference>
<dbReference type="InterPro" id="IPR027421">
    <property type="entry name" value="DNA_pol_lamdba_lyase_dom_sf"/>
</dbReference>
<evidence type="ECO:0000256" key="3">
    <source>
        <dbReference type="ARBA" id="ARBA00012417"/>
    </source>
</evidence>
<keyword evidence="11" id="KW-0539">Nucleus</keyword>
<dbReference type="PANTHER" id="PTHR11276:SF42">
    <property type="entry name" value="DNA POLYMERASE BETA"/>
    <property type="match status" value="1"/>
</dbReference>
<comment type="caution">
    <text evidence="16">The sequence shown here is derived from an EMBL/GenBank/DDBJ whole genome shotgun (WGS) entry which is preliminary data.</text>
</comment>
<keyword evidence="4" id="KW-0963">Cytoplasm</keyword>
<accession>A0A812I7B4</accession>
<dbReference type="SUPFAM" id="SSF48403">
    <property type="entry name" value="Ankyrin repeat"/>
    <property type="match status" value="1"/>
</dbReference>
<feature type="region of interest" description="Disordered" evidence="14">
    <location>
        <begin position="964"/>
        <end position="987"/>
    </location>
</feature>
<dbReference type="GO" id="GO:0006303">
    <property type="term" value="P:double-strand break repair via nonhomologous end joining"/>
    <property type="evidence" value="ECO:0007669"/>
    <property type="project" value="TreeGrafter"/>
</dbReference>
<dbReference type="EC" id="2.7.7.7" evidence="3"/>
<dbReference type="Gene3D" id="1.25.40.20">
    <property type="entry name" value="Ankyrin repeat-containing domain"/>
    <property type="match status" value="2"/>
</dbReference>
<dbReference type="SUPFAM" id="SSF81301">
    <property type="entry name" value="Nucleotidyltransferase"/>
    <property type="match status" value="1"/>
</dbReference>
<dbReference type="InterPro" id="IPR002054">
    <property type="entry name" value="DNA-dir_DNA_pol_X"/>
</dbReference>